<evidence type="ECO:0000256" key="11">
    <source>
        <dbReference type="SAM" id="MobiDB-lite"/>
    </source>
</evidence>
<evidence type="ECO:0000256" key="7">
    <source>
        <dbReference type="ARBA" id="ARBA00022840"/>
    </source>
</evidence>
<dbReference type="OrthoDB" id="248923at2759"/>
<evidence type="ECO:0000256" key="8">
    <source>
        <dbReference type="ARBA" id="ARBA00047899"/>
    </source>
</evidence>
<dbReference type="PROSITE" id="PS00107">
    <property type="entry name" value="PROTEIN_KINASE_ATP"/>
    <property type="match status" value="1"/>
</dbReference>
<feature type="compositionally biased region" description="Polar residues" evidence="11">
    <location>
        <begin position="330"/>
        <end position="342"/>
    </location>
</feature>
<keyword evidence="3" id="KW-0723">Serine/threonine-protein kinase</keyword>
<evidence type="ECO:0000256" key="2">
    <source>
        <dbReference type="ARBA" id="ARBA00012513"/>
    </source>
</evidence>
<evidence type="ECO:0000256" key="10">
    <source>
        <dbReference type="PROSITE-ProRule" id="PRU10141"/>
    </source>
</evidence>
<dbReference type="AlphaFoldDB" id="A0A9P8NX31"/>
<evidence type="ECO:0000313" key="14">
    <source>
        <dbReference type="Proteomes" id="UP000788993"/>
    </source>
</evidence>
<dbReference type="PROSITE" id="PS50011">
    <property type="entry name" value="PROTEIN_KINASE_DOM"/>
    <property type="match status" value="1"/>
</dbReference>
<dbReference type="InterPro" id="IPR050629">
    <property type="entry name" value="STE20/SPS1-PAK"/>
</dbReference>
<feature type="compositionally biased region" description="Basic and acidic residues" evidence="11">
    <location>
        <begin position="350"/>
        <end position="359"/>
    </location>
</feature>
<dbReference type="SMART" id="SM00220">
    <property type="entry name" value="S_TKc"/>
    <property type="match status" value="1"/>
</dbReference>
<evidence type="ECO:0000256" key="3">
    <source>
        <dbReference type="ARBA" id="ARBA00022527"/>
    </source>
</evidence>
<dbReference type="InterPro" id="IPR011009">
    <property type="entry name" value="Kinase-like_dom_sf"/>
</dbReference>
<dbReference type="PANTHER" id="PTHR48012">
    <property type="entry name" value="STERILE20-LIKE KINASE, ISOFORM B-RELATED"/>
    <property type="match status" value="1"/>
</dbReference>
<dbReference type="GO" id="GO:0005524">
    <property type="term" value="F:ATP binding"/>
    <property type="evidence" value="ECO:0007669"/>
    <property type="project" value="UniProtKB-UniRule"/>
</dbReference>
<dbReference type="EMBL" id="JAEUBD010001468">
    <property type="protein sequence ID" value="KAH3660807.1"/>
    <property type="molecule type" value="Genomic_DNA"/>
</dbReference>
<dbReference type="EC" id="2.7.11.1" evidence="2"/>
<dbReference type="InterPro" id="IPR000719">
    <property type="entry name" value="Prot_kinase_dom"/>
</dbReference>
<evidence type="ECO:0000259" key="12">
    <source>
        <dbReference type="PROSITE" id="PS50011"/>
    </source>
</evidence>
<reference evidence="13" key="1">
    <citation type="journal article" date="2021" name="Open Biol.">
        <title>Shared evolutionary footprints suggest mitochondrial oxidative damage underlies multiple complex I losses in fungi.</title>
        <authorList>
            <person name="Schikora-Tamarit M.A."/>
            <person name="Marcet-Houben M."/>
            <person name="Nosek J."/>
            <person name="Gabaldon T."/>
        </authorList>
    </citation>
    <scope>NUCLEOTIDE SEQUENCE</scope>
    <source>
        <strain evidence="13">NCAIM Y.01608</strain>
    </source>
</reference>
<keyword evidence="5 10" id="KW-0547">Nucleotide-binding</keyword>
<dbReference type="GO" id="GO:0005737">
    <property type="term" value="C:cytoplasm"/>
    <property type="evidence" value="ECO:0007669"/>
    <property type="project" value="TreeGrafter"/>
</dbReference>
<dbReference type="GO" id="GO:0004674">
    <property type="term" value="F:protein serine/threonine kinase activity"/>
    <property type="evidence" value="ECO:0007669"/>
    <property type="project" value="UniProtKB-KW"/>
</dbReference>
<dbReference type="InterPro" id="IPR001245">
    <property type="entry name" value="Ser-Thr/Tyr_kinase_cat_dom"/>
</dbReference>
<evidence type="ECO:0000313" key="13">
    <source>
        <dbReference type="EMBL" id="KAH3660807.1"/>
    </source>
</evidence>
<protein>
    <recommendedName>
        <fullName evidence="2">non-specific serine/threonine protein kinase</fullName>
        <ecNumber evidence="2">2.7.11.1</ecNumber>
    </recommendedName>
</protein>
<gene>
    <name evidence="13" type="ORF">OGATHE_005139</name>
</gene>
<keyword evidence="7 10" id="KW-0067">ATP-binding</keyword>
<keyword evidence="6" id="KW-0418">Kinase</keyword>
<feature type="compositionally biased region" description="Polar residues" evidence="11">
    <location>
        <begin position="391"/>
        <end position="400"/>
    </location>
</feature>
<evidence type="ECO:0000256" key="1">
    <source>
        <dbReference type="ARBA" id="ARBA00008874"/>
    </source>
</evidence>
<feature type="region of interest" description="Disordered" evidence="11">
    <location>
        <begin position="330"/>
        <end position="400"/>
    </location>
</feature>
<dbReference type="FunFam" id="1.10.510.10:FF:000499">
    <property type="entry name" value="Serine/threonine-protein kinase KIC1"/>
    <property type="match status" value="1"/>
</dbReference>
<reference evidence="13" key="2">
    <citation type="submission" date="2021-01" db="EMBL/GenBank/DDBJ databases">
        <authorList>
            <person name="Schikora-Tamarit M.A."/>
        </authorList>
    </citation>
    <scope>NUCLEOTIDE SEQUENCE</scope>
    <source>
        <strain evidence="13">NCAIM Y.01608</strain>
    </source>
</reference>
<evidence type="ECO:0000256" key="4">
    <source>
        <dbReference type="ARBA" id="ARBA00022679"/>
    </source>
</evidence>
<feature type="domain" description="Protein kinase" evidence="12">
    <location>
        <begin position="20"/>
        <end position="273"/>
    </location>
</feature>
<accession>A0A9P8NX31</accession>
<organism evidence="13 14">
    <name type="scientific">Ogataea polymorpha</name>
    <dbReference type="NCBI Taxonomy" id="460523"/>
    <lineage>
        <taxon>Eukaryota</taxon>
        <taxon>Fungi</taxon>
        <taxon>Dikarya</taxon>
        <taxon>Ascomycota</taxon>
        <taxon>Saccharomycotina</taxon>
        <taxon>Pichiomycetes</taxon>
        <taxon>Pichiales</taxon>
        <taxon>Pichiaceae</taxon>
        <taxon>Ogataea</taxon>
    </lineage>
</organism>
<comment type="similarity">
    <text evidence="1">Belongs to the protein kinase superfamily. STE Ser/Thr protein kinase family. STE20 subfamily.</text>
</comment>
<comment type="catalytic activity">
    <reaction evidence="8">
        <text>L-threonyl-[protein] + ATP = O-phospho-L-threonyl-[protein] + ADP + H(+)</text>
        <dbReference type="Rhea" id="RHEA:46608"/>
        <dbReference type="Rhea" id="RHEA-COMP:11060"/>
        <dbReference type="Rhea" id="RHEA-COMP:11605"/>
        <dbReference type="ChEBI" id="CHEBI:15378"/>
        <dbReference type="ChEBI" id="CHEBI:30013"/>
        <dbReference type="ChEBI" id="CHEBI:30616"/>
        <dbReference type="ChEBI" id="CHEBI:61977"/>
        <dbReference type="ChEBI" id="CHEBI:456216"/>
        <dbReference type="EC" id="2.7.11.1"/>
    </reaction>
</comment>
<feature type="compositionally biased region" description="Polar residues" evidence="11">
    <location>
        <begin position="367"/>
        <end position="377"/>
    </location>
</feature>
<evidence type="ECO:0000256" key="6">
    <source>
        <dbReference type="ARBA" id="ARBA00022777"/>
    </source>
</evidence>
<evidence type="ECO:0000256" key="5">
    <source>
        <dbReference type="ARBA" id="ARBA00022741"/>
    </source>
</evidence>
<dbReference type="SUPFAM" id="SSF56112">
    <property type="entry name" value="Protein kinase-like (PK-like)"/>
    <property type="match status" value="1"/>
</dbReference>
<keyword evidence="14" id="KW-1185">Reference proteome</keyword>
<dbReference type="PANTHER" id="PTHR48012:SF10">
    <property type="entry name" value="FI20177P1"/>
    <property type="match status" value="1"/>
</dbReference>
<dbReference type="Pfam" id="PF00069">
    <property type="entry name" value="Pkinase"/>
    <property type="match status" value="1"/>
</dbReference>
<dbReference type="Gene3D" id="1.10.510.10">
    <property type="entry name" value="Transferase(Phosphotransferase) domain 1"/>
    <property type="match status" value="1"/>
</dbReference>
<dbReference type="PRINTS" id="PR00109">
    <property type="entry name" value="TYRKINASE"/>
</dbReference>
<dbReference type="Proteomes" id="UP000788993">
    <property type="component" value="Unassembled WGS sequence"/>
</dbReference>
<evidence type="ECO:0000256" key="9">
    <source>
        <dbReference type="ARBA" id="ARBA00048679"/>
    </source>
</evidence>
<feature type="binding site" evidence="10">
    <location>
        <position position="49"/>
    </location>
    <ligand>
        <name>ATP</name>
        <dbReference type="ChEBI" id="CHEBI:30616"/>
    </ligand>
</feature>
<sequence length="479" mass="54658">MDEGADHAFDFDQHDPMNLVHLGECIGRGNFGDVYKGELVKTSKVVAVKIIDLEKSEDDIPVLIQEIKFLKGLKSPYITNCYETYIKDVTMWIVMEYCGAGSCADFLKCFKKLDERVVAFILRDTVRGLEYLHSMNKVHRDVKAANILVTDHGQIKLADFGVSGQLTETMNKKETFVGTPFWMAPEIILRRDGYNEKVDIWSLGITAIELVTGFPPYSNEEPMRAIFEIPDRPAPILTGDQFSAHLKQFVKDCLNKEPSRRPSAKALLKTKLLYKVKSRYSPMLPLITEKKSKMQRFKKKPKFSLNFEEKRSGQDIHWNFDPTVKLTSLQISHGDHSSPSVGSSGGMDENEMHSDHENSILRPETAVTPSTSPLYNQRSEHTRISKPPTLGQRSSNSTSYPAMISKDSISVKENVDPRGQYFYNNLIRESFDSISHQSQSQRFRKNLEQLKTVMYEMEMRNPGFCELLCHKVFNSMLQS</sequence>
<dbReference type="GO" id="GO:0030447">
    <property type="term" value="P:filamentous growth"/>
    <property type="evidence" value="ECO:0007669"/>
    <property type="project" value="UniProtKB-ARBA"/>
</dbReference>
<name>A0A9P8NX31_9ASCO</name>
<keyword evidence="4" id="KW-0808">Transferase</keyword>
<dbReference type="InterPro" id="IPR017441">
    <property type="entry name" value="Protein_kinase_ATP_BS"/>
</dbReference>
<proteinExistence type="inferred from homology"/>
<comment type="caution">
    <text evidence="13">The sequence shown here is derived from an EMBL/GenBank/DDBJ whole genome shotgun (WGS) entry which is preliminary data.</text>
</comment>
<comment type="catalytic activity">
    <reaction evidence="9">
        <text>L-seryl-[protein] + ATP = O-phospho-L-seryl-[protein] + ADP + H(+)</text>
        <dbReference type="Rhea" id="RHEA:17989"/>
        <dbReference type="Rhea" id="RHEA-COMP:9863"/>
        <dbReference type="Rhea" id="RHEA-COMP:11604"/>
        <dbReference type="ChEBI" id="CHEBI:15378"/>
        <dbReference type="ChEBI" id="CHEBI:29999"/>
        <dbReference type="ChEBI" id="CHEBI:30616"/>
        <dbReference type="ChEBI" id="CHEBI:83421"/>
        <dbReference type="ChEBI" id="CHEBI:456216"/>
        <dbReference type="EC" id="2.7.11.1"/>
    </reaction>
</comment>